<keyword evidence="2" id="KW-0479">Metal-binding</keyword>
<accession>Q24Z74</accession>
<keyword evidence="4" id="KW-0411">Iron-sulfur</keyword>
<evidence type="ECO:0000256" key="1">
    <source>
        <dbReference type="ARBA" id="ARBA00022691"/>
    </source>
</evidence>
<evidence type="ECO:0000313" key="6">
    <source>
        <dbReference type="EMBL" id="BAE82668.1"/>
    </source>
</evidence>
<dbReference type="NCBIfam" id="NF045646">
    <property type="entry name" value="rSAM_Se_TrsS"/>
    <property type="match status" value="1"/>
</dbReference>
<sequence>MVMSFSARNKVGAGEKIIGLTQSVCPVCLKSIPAERIQEQASVYLRKTCKEHGDFKTVIWRGQPDFMTWGKQKKPEKPITCQTATERGCPFDCGLCPNHKQQTCCALIEVTQRCNLRCSVCFADAGSNCLERQEEVIVEDPTKEELLSQLETLWNTIGKCNLQFSGGEPTLRNDLPGIIRAARLMGYTFFQLNTNGIRLAEDPGFVRDLKEAGLSTVFLQFDGVSDDVYERLRGQKLLAQKQKAIENCRIHKLGIVLVPTLVPGVNTDQIGDIVRFALERMPVVRGVHFQPISYFGRYPVPPEDKDRITLPEVLQSLEKQTNGLLKAANFTSSACESAWCSFHGDFIYMEDGVLTPVTEKKECCDKSDYLLNERSVTKNQNFVVNRWQILSEPGCCTENTTEVQDGFDIVLDRIKNYRISITCMTFQDAYNLDLERLQYCCIPVISGDKAIPFCAFNLTGRDGQSLYRGNS</sequence>
<dbReference type="InterPro" id="IPR013785">
    <property type="entry name" value="Aldolase_TIM"/>
</dbReference>
<dbReference type="PROSITE" id="PS51918">
    <property type="entry name" value="RADICAL_SAM"/>
    <property type="match status" value="1"/>
</dbReference>
<dbReference type="KEGG" id="dsy:DSY0879"/>
<dbReference type="GO" id="GO:0051536">
    <property type="term" value="F:iron-sulfur cluster binding"/>
    <property type="evidence" value="ECO:0007669"/>
    <property type="project" value="UniProtKB-KW"/>
</dbReference>
<name>Q24Z74_DESHY</name>
<evidence type="ECO:0000259" key="5">
    <source>
        <dbReference type="PROSITE" id="PS51918"/>
    </source>
</evidence>
<dbReference type="eggNOG" id="COG1964">
    <property type="taxonomic scope" value="Bacteria"/>
</dbReference>
<dbReference type="RefSeq" id="WP_011459398.1">
    <property type="nucleotide sequence ID" value="NC_007907.1"/>
</dbReference>
<proteinExistence type="predicted"/>
<dbReference type="InterPro" id="IPR056488">
    <property type="entry name" value="Zn_ribbon_HMPTM"/>
</dbReference>
<dbReference type="Proteomes" id="UP000001946">
    <property type="component" value="Chromosome"/>
</dbReference>
<dbReference type="STRING" id="138119.DSY0879"/>
<dbReference type="InterPro" id="IPR058240">
    <property type="entry name" value="rSAM_sf"/>
</dbReference>
<keyword evidence="7" id="KW-1185">Reference proteome</keyword>
<dbReference type="SFLD" id="SFLDG01100">
    <property type="entry name" value="methyltransferase_(Class_D)"/>
    <property type="match status" value="1"/>
</dbReference>
<dbReference type="InterPro" id="IPR007197">
    <property type="entry name" value="rSAM"/>
</dbReference>
<dbReference type="PANTHER" id="PTHR43306">
    <property type="entry name" value="7,8-DIHYDRO-6-HYDROXYMETHYLPTERIN DIMETHYLTRANSFERASE"/>
    <property type="match status" value="1"/>
</dbReference>
<evidence type="ECO:0000256" key="2">
    <source>
        <dbReference type="ARBA" id="ARBA00022723"/>
    </source>
</evidence>
<dbReference type="InterPro" id="IPR034474">
    <property type="entry name" value="Methyltransferase_Class_D"/>
</dbReference>
<reference evidence="6 7" key="1">
    <citation type="journal article" date="2006" name="J. Bacteriol.">
        <title>Complete genome sequence of the dehalorespiring bacterium Desulfitobacterium hafniense Y51 and comparison with Dehalococcoides ethenogenes 195.</title>
        <authorList>
            <person name="Nonaka H."/>
            <person name="Keresztes G."/>
            <person name="Shinoda Y."/>
            <person name="Ikenaga Y."/>
            <person name="Abe M."/>
            <person name="Naito K."/>
            <person name="Inatomi K."/>
            <person name="Furukawa K."/>
            <person name="Inui M."/>
            <person name="Yukawa H."/>
        </authorList>
    </citation>
    <scope>NUCLEOTIDE SEQUENCE [LARGE SCALE GENOMIC DNA]</scope>
    <source>
        <strain evidence="6 7">Y51</strain>
    </source>
</reference>
<dbReference type="PANTHER" id="PTHR43306:SF1">
    <property type="entry name" value="7,8-DIHYDRO-6-HYDROXYMETHYLPTERIN DIMETHYLTRANSFERASE"/>
    <property type="match status" value="1"/>
</dbReference>
<dbReference type="HOGENOM" id="CLU_023791_0_0_9"/>
<gene>
    <name evidence="6" type="ordered locus">DSY0879</name>
</gene>
<dbReference type="SFLD" id="SFLDS00029">
    <property type="entry name" value="Radical_SAM"/>
    <property type="match status" value="1"/>
</dbReference>
<dbReference type="Pfam" id="PF23545">
    <property type="entry name" value="Zn_ribbon_HMPTM"/>
    <property type="match status" value="1"/>
</dbReference>
<dbReference type="GO" id="GO:0003824">
    <property type="term" value="F:catalytic activity"/>
    <property type="evidence" value="ECO:0007669"/>
    <property type="project" value="InterPro"/>
</dbReference>
<evidence type="ECO:0000313" key="7">
    <source>
        <dbReference type="Proteomes" id="UP000001946"/>
    </source>
</evidence>
<organism evidence="6 7">
    <name type="scientific">Desulfitobacterium hafniense (strain Y51)</name>
    <dbReference type="NCBI Taxonomy" id="138119"/>
    <lineage>
        <taxon>Bacteria</taxon>
        <taxon>Bacillati</taxon>
        <taxon>Bacillota</taxon>
        <taxon>Clostridia</taxon>
        <taxon>Eubacteriales</taxon>
        <taxon>Desulfitobacteriaceae</taxon>
        <taxon>Desulfitobacterium</taxon>
    </lineage>
</organism>
<protein>
    <recommendedName>
        <fullName evidence="5">Radical SAM core domain-containing protein</fullName>
    </recommendedName>
</protein>
<keyword evidence="1" id="KW-0949">S-adenosyl-L-methionine</keyword>
<keyword evidence="3" id="KW-0408">Iron</keyword>
<dbReference type="EMBL" id="AP008230">
    <property type="protein sequence ID" value="BAE82668.1"/>
    <property type="molecule type" value="Genomic_DNA"/>
</dbReference>
<evidence type="ECO:0000256" key="3">
    <source>
        <dbReference type="ARBA" id="ARBA00023004"/>
    </source>
</evidence>
<dbReference type="GO" id="GO:0046872">
    <property type="term" value="F:metal ion binding"/>
    <property type="evidence" value="ECO:0007669"/>
    <property type="project" value="UniProtKB-KW"/>
</dbReference>
<dbReference type="SUPFAM" id="SSF102114">
    <property type="entry name" value="Radical SAM enzymes"/>
    <property type="match status" value="1"/>
</dbReference>
<dbReference type="CDD" id="cd01335">
    <property type="entry name" value="Radical_SAM"/>
    <property type="match status" value="1"/>
</dbReference>
<dbReference type="Pfam" id="PF04055">
    <property type="entry name" value="Radical_SAM"/>
    <property type="match status" value="1"/>
</dbReference>
<feature type="domain" description="Radical SAM core" evidence="5">
    <location>
        <begin position="98"/>
        <end position="324"/>
    </location>
</feature>
<dbReference type="Gene3D" id="3.20.20.70">
    <property type="entry name" value="Aldolase class I"/>
    <property type="match status" value="1"/>
</dbReference>
<dbReference type="AlphaFoldDB" id="Q24Z74"/>
<dbReference type="InterPro" id="IPR054698">
    <property type="entry name" value="rSAM_Se_TrsS"/>
</dbReference>
<evidence type="ECO:0000256" key="4">
    <source>
        <dbReference type="ARBA" id="ARBA00023014"/>
    </source>
</evidence>
<dbReference type="SFLD" id="SFLDG01067">
    <property type="entry name" value="SPASM/twitch_domain_containing"/>
    <property type="match status" value="1"/>
</dbReference>